<reference evidence="2" key="2">
    <citation type="journal article" date="2022" name="Hortic Res">
        <title>The genome of Dioscorea zingiberensis sheds light on the biosynthesis, origin and evolution of the medicinally important diosgenin saponins.</title>
        <authorList>
            <person name="Li Y."/>
            <person name="Tan C."/>
            <person name="Li Z."/>
            <person name="Guo J."/>
            <person name="Li S."/>
            <person name="Chen X."/>
            <person name="Wang C."/>
            <person name="Dai X."/>
            <person name="Yang H."/>
            <person name="Song W."/>
            <person name="Hou L."/>
            <person name="Xu J."/>
            <person name="Tong Z."/>
            <person name="Xu A."/>
            <person name="Yuan X."/>
            <person name="Wang W."/>
            <person name="Yang Q."/>
            <person name="Chen L."/>
            <person name="Sun Z."/>
            <person name="Wang K."/>
            <person name="Pan B."/>
            <person name="Chen J."/>
            <person name="Bao Y."/>
            <person name="Liu F."/>
            <person name="Qi X."/>
            <person name="Gang D.R."/>
            <person name="Wen J."/>
            <person name="Li J."/>
        </authorList>
    </citation>
    <scope>NUCLEOTIDE SEQUENCE</scope>
    <source>
        <strain evidence="2">Dzin_1.0</strain>
    </source>
</reference>
<dbReference type="PANTHER" id="PTHR31896:SF43">
    <property type="entry name" value="PROTEIN ENHANCED PSEUDOMONAS SUSCEPTIBILITY 1"/>
    <property type="match status" value="1"/>
</dbReference>
<keyword evidence="3" id="KW-1185">Reference proteome</keyword>
<sequence>MANIEMRVVNQISTLQALLAHVWRSVTRARSLDPDQEIMYTVLVGNRKLVTPPLPEAYLGNAVFWIAAKAKAGDVIKHGLGWAAWLLNQEIVLCQNEGEVRRKLAAWTEEPSFVYADDFKSTNIGTGSSPRFNVYGNDFGWGRPIAVRSGSGSKVDGKVTVYPGPDAGSMALEICLARHVLLSLLADGEFMEAVTCV</sequence>
<dbReference type="InterPro" id="IPR023213">
    <property type="entry name" value="CAT-like_dom_sf"/>
</dbReference>
<evidence type="ECO:0000256" key="1">
    <source>
        <dbReference type="ARBA" id="ARBA00022679"/>
    </source>
</evidence>
<comment type="caution">
    <text evidence="2">The sequence shown here is derived from an EMBL/GenBank/DDBJ whole genome shotgun (WGS) entry which is preliminary data.</text>
</comment>
<evidence type="ECO:0000313" key="3">
    <source>
        <dbReference type="Proteomes" id="UP001085076"/>
    </source>
</evidence>
<dbReference type="Gene3D" id="3.30.559.10">
    <property type="entry name" value="Chloramphenicol acetyltransferase-like domain"/>
    <property type="match status" value="1"/>
</dbReference>
<reference evidence="2" key="1">
    <citation type="submission" date="2021-03" db="EMBL/GenBank/DDBJ databases">
        <authorList>
            <person name="Li Z."/>
            <person name="Yang C."/>
        </authorList>
    </citation>
    <scope>NUCLEOTIDE SEQUENCE</scope>
    <source>
        <strain evidence="2">Dzin_1.0</strain>
        <tissue evidence="2">Leaf</tissue>
    </source>
</reference>
<dbReference type="EMBL" id="JAGGNH010000001">
    <property type="protein sequence ID" value="KAJ0985224.1"/>
    <property type="molecule type" value="Genomic_DNA"/>
</dbReference>
<evidence type="ECO:0000313" key="2">
    <source>
        <dbReference type="EMBL" id="KAJ0985224.1"/>
    </source>
</evidence>
<dbReference type="Pfam" id="PF02458">
    <property type="entry name" value="Transferase"/>
    <property type="match status" value="1"/>
</dbReference>
<dbReference type="InterPro" id="IPR051283">
    <property type="entry name" value="Sec_Metabolite_Acyltrans"/>
</dbReference>
<dbReference type="GO" id="GO:0016740">
    <property type="term" value="F:transferase activity"/>
    <property type="evidence" value="ECO:0007669"/>
    <property type="project" value="UniProtKB-KW"/>
</dbReference>
<dbReference type="Proteomes" id="UP001085076">
    <property type="component" value="Miscellaneous, Linkage group lg01"/>
</dbReference>
<organism evidence="2 3">
    <name type="scientific">Dioscorea zingiberensis</name>
    <dbReference type="NCBI Taxonomy" id="325984"/>
    <lineage>
        <taxon>Eukaryota</taxon>
        <taxon>Viridiplantae</taxon>
        <taxon>Streptophyta</taxon>
        <taxon>Embryophyta</taxon>
        <taxon>Tracheophyta</taxon>
        <taxon>Spermatophyta</taxon>
        <taxon>Magnoliopsida</taxon>
        <taxon>Liliopsida</taxon>
        <taxon>Dioscoreales</taxon>
        <taxon>Dioscoreaceae</taxon>
        <taxon>Dioscorea</taxon>
    </lineage>
</organism>
<dbReference type="PANTHER" id="PTHR31896">
    <property type="entry name" value="FAMILY REGULATORY PROTEIN, PUTATIVE (AFU_ORTHOLOGUE AFUA_3G14730)-RELATED"/>
    <property type="match status" value="1"/>
</dbReference>
<gene>
    <name evidence="2" type="ORF">J5N97_003580</name>
</gene>
<dbReference type="OrthoDB" id="444127at2759"/>
<keyword evidence="1" id="KW-0808">Transferase</keyword>
<dbReference type="AlphaFoldDB" id="A0A9D5D636"/>
<accession>A0A9D5D636</accession>
<protein>
    <submittedName>
        <fullName evidence="2">Uncharacterized protein</fullName>
    </submittedName>
</protein>
<name>A0A9D5D636_9LILI</name>
<proteinExistence type="predicted"/>